<dbReference type="Gene3D" id="1.10.510.10">
    <property type="entry name" value="Transferase(Phosphotransferase) domain 1"/>
    <property type="match status" value="1"/>
</dbReference>
<feature type="transmembrane region" description="Helical" evidence="2">
    <location>
        <begin position="752"/>
        <end position="769"/>
    </location>
</feature>
<proteinExistence type="predicted"/>
<evidence type="ECO:0000313" key="4">
    <source>
        <dbReference type="EMBL" id="ERF75939.1"/>
    </source>
</evidence>
<organism evidence="4 5">
    <name type="scientific">Endocarpon pusillum (strain Z07020 / HMAS-L-300199)</name>
    <name type="common">Lichen-forming fungus</name>
    <dbReference type="NCBI Taxonomy" id="1263415"/>
    <lineage>
        <taxon>Eukaryota</taxon>
        <taxon>Fungi</taxon>
        <taxon>Dikarya</taxon>
        <taxon>Ascomycota</taxon>
        <taxon>Pezizomycotina</taxon>
        <taxon>Eurotiomycetes</taxon>
        <taxon>Chaetothyriomycetidae</taxon>
        <taxon>Verrucariales</taxon>
        <taxon>Verrucariaceae</taxon>
        <taxon>Endocarpon</taxon>
    </lineage>
</organism>
<dbReference type="PROSITE" id="PS50011">
    <property type="entry name" value="PROTEIN_KINASE_DOM"/>
    <property type="match status" value="1"/>
</dbReference>
<dbReference type="PANTHER" id="PTHR24359:SF1">
    <property type="entry name" value="INHIBITOR OF NUCLEAR FACTOR KAPPA-B KINASE EPSILON SUBUNIT HOMOLOG 1-RELATED"/>
    <property type="match status" value="1"/>
</dbReference>
<dbReference type="GO" id="GO:0004674">
    <property type="term" value="F:protein serine/threonine kinase activity"/>
    <property type="evidence" value="ECO:0007669"/>
    <property type="project" value="TreeGrafter"/>
</dbReference>
<feature type="region of interest" description="Disordered" evidence="1">
    <location>
        <begin position="1"/>
        <end position="36"/>
    </location>
</feature>
<protein>
    <recommendedName>
        <fullName evidence="3">Protein kinase domain-containing protein</fullName>
    </recommendedName>
</protein>
<feature type="transmembrane region" description="Helical" evidence="2">
    <location>
        <begin position="718"/>
        <end position="740"/>
    </location>
</feature>
<dbReference type="eggNOG" id="KOG0659">
    <property type="taxonomic scope" value="Eukaryota"/>
</dbReference>
<dbReference type="AlphaFoldDB" id="U1I1X0"/>
<dbReference type="InterPro" id="IPR001245">
    <property type="entry name" value="Ser-Thr/Tyr_kinase_cat_dom"/>
</dbReference>
<dbReference type="Pfam" id="PF07714">
    <property type="entry name" value="PK_Tyr_Ser-Thr"/>
    <property type="match status" value="1"/>
</dbReference>
<accession>U1I1X0</accession>
<dbReference type="InterPro" id="IPR000719">
    <property type="entry name" value="Prot_kinase_dom"/>
</dbReference>
<evidence type="ECO:0000313" key="5">
    <source>
        <dbReference type="Proteomes" id="UP000019373"/>
    </source>
</evidence>
<dbReference type="GeneID" id="19236363"/>
<dbReference type="SMART" id="SM00220">
    <property type="entry name" value="S_TKc"/>
    <property type="match status" value="1"/>
</dbReference>
<dbReference type="OrthoDB" id="9992527at2759"/>
<name>U1I1X0_ENDPU</name>
<keyword evidence="5" id="KW-1185">Reference proteome</keyword>
<gene>
    <name evidence="4" type="ORF">EPUS_01305</name>
</gene>
<dbReference type="InterPro" id="IPR011009">
    <property type="entry name" value="Kinase-like_dom_sf"/>
</dbReference>
<dbReference type="HOGENOM" id="CLU_017514_0_0_1"/>
<evidence type="ECO:0000256" key="2">
    <source>
        <dbReference type="SAM" id="Phobius"/>
    </source>
</evidence>
<dbReference type="PANTHER" id="PTHR24359">
    <property type="entry name" value="SERINE/THREONINE-PROTEIN KINASE SBK1"/>
    <property type="match status" value="1"/>
</dbReference>
<sequence length="772" mass="87186">MIFHTERNQSDSEIEGKKPVKEKAHGKSAQRELSVPLIEDSNQNSFEVPSKNGDSDAKLIYSVSNAHVNSRGVSGSLYKINISRGMTCNVYEVDARWAWVSTEAVRAEGSHGVKLAVKRLSRKITPKQFLQEYDTLRAVTEARHRNIVEFLNAFRYADRKNTVYYNFSFPLAAGNLKQLFRSTSAHMIQGTDHFETEPVLHRFPEGFYSTALKSFWSEFEGLASALAYLHDPSNILLYEGSGVPPIIVKLTDFGLAVALQTKLSWRLGTQEAQSAWQYDAPEIREDQSSFWKTYASRKTLQPTSEELKSGDVWKLGSVFIELLSFLVKGDTGVLQFRKFITTTHNELTSDDISDTRFDDGKKAKDEVLEWLSYLATIDVRVQEMEASLRSMVDIAFASILMARGIFESHHLDSFVLQALLTSARRWSRNGSATVWNGGHSKMGTGRVLKAIQEISWEWSSESLYIDVPDPVAQAYKETSQPISHIRQPVSCPPAPSYPPPTHNSKQIADSQFGMILRPLRNNQTLHQLRSSSPNRGRLGNISAGSSASTGALQSQNISREIYWCVDKAWSEPRITKLCSVQELHQILDDKSLCEQLMKEYNRVRTWKGRLLSWKSCLGVEFIKFSRPYPGQDDVVKIQIGLPPSDPLAYEYTLWKPEEVHMKIAATQLIASIYHPEKASGISTTLKMIPKRITAQSGSSASSEDWGMHALQRFSLWKIMTWIALLTILGLVFVVFWLVYIDKTDLQHAFMPYTFLATMVLIGLGVPQFLEVD</sequence>
<dbReference type="EMBL" id="KE720795">
    <property type="protein sequence ID" value="ERF75939.1"/>
    <property type="molecule type" value="Genomic_DNA"/>
</dbReference>
<dbReference type="RefSeq" id="XP_007786788.1">
    <property type="nucleotide sequence ID" value="XM_007788598.1"/>
</dbReference>
<evidence type="ECO:0000256" key="1">
    <source>
        <dbReference type="SAM" id="MobiDB-lite"/>
    </source>
</evidence>
<reference evidence="5" key="1">
    <citation type="journal article" date="2014" name="BMC Genomics">
        <title>Genome characteristics reveal the impact of lichenization on lichen-forming fungus Endocarpon pusillum Hedwig (Verrucariales, Ascomycota).</title>
        <authorList>
            <person name="Wang Y.-Y."/>
            <person name="Liu B."/>
            <person name="Zhang X.-Y."/>
            <person name="Zhou Q.-M."/>
            <person name="Zhang T."/>
            <person name="Li H."/>
            <person name="Yu Y.-F."/>
            <person name="Zhang X.-L."/>
            <person name="Hao X.-Y."/>
            <person name="Wang M."/>
            <person name="Wang L."/>
            <person name="Wei J.-C."/>
        </authorList>
    </citation>
    <scope>NUCLEOTIDE SEQUENCE [LARGE SCALE GENOMIC DNA]</scope>
    <source>
        <strain evidence="5">Z07020 / HMAS-L-300199</strain>
    </source>
</reference>
<keyword evidence="2" id="KW-0472">Membrane</keyword>
<feature type="region of interest" description="Disordered" evidence="1">
    <location>
        <begin position="528"/>
        <end position="549"/>
    </location>
</feature>
<keyword evidence="2" id="KW-0812">Transmembrane</keyword>
<feature type="compositionally biased region" description="Basic and acidic residues" evidence="1">
    <location>
        <begin position="1"/>
        <end position="25"/>
    </location>
</feature>
<dbReference type="SUPFAM" id="SSF56112">
    <property type="entry name" value="Protein kinase-like (PK-like)"/>
    <property type="match status" value="1"/>
</dbReference>
<dbReference type="OMA" id="ARTWEQG"/>
<dbReference type="GO" id="GO:0005524">
    <property type="term" value="F:ATP binding"/>
    <property type="evidence" value="ECO:0007669"/>
    <property type="project" value="InterPro"/>
</dbReference>
<keyword evidence="2" id="KW-1133">Transmembrane helix</keyword>
<feature type="domain" description="Protein kinase" evidence="3">
    <location>
        <begin position="63"/>
        <end position="396"/>
    </location>
</feature>
<dbReference type="Proteomes" id="UP000019373">
    <property type="component" value="Unassembled WGS sequence"/>
</dbReference>
<evidence type="ECO:0000259" key="3">
    <source>
        <dbReference type="PROSITE" id="PS50011"/>
    </source>
</evidence>